<evidence type="ECO:0000256" key="4">
    <source>
        <dbReference type="ARBA" id="ARBA00022596"/>
    </source>
</evidence>
<evidence type="ECO:0000313" key="11">
    <source>
        <dbReference type="Proteomes" id="UP000253495"/>
    </source>
</evidence>
<evidence type="ECO:0000256" key="9">
    <source>
        <dbReference type="SAM" id="MobiDB-lite"/>
    </source>
</evidence>
<organism evidence="10 11">
    <name type="scientific">Halopolyspora algeriensis</name>
    <dbReference type="NCBI Taxonomy" id="1500506"/>
    <lineage>
        <taxon>Bacteria</taxon>
        <taxon>Bacillati</taxon>
        <taxon>Actinomycetota</taxon>
        <taxon>Actinomycetes</taxon>
        <taxon>Actinomycetes incertae sedis</taxon>
        <taxon>Halopolyspora</taxon>
    </lineage>
</organism>
<evidence type="ECO:0000256" key="2">
    <source>
        <dbReference type="ARBA" id="ARBA00010892"/>
    </source>
</evidence>
<evidence type="ECO:0000256" key="5">
    <source>
        <dbReference type="ARBA" id="ARBA00022692"/>
    </source>
</evidence>
<dbReference type="RefSeq" id="WP_246195492.1">
    <property type="nucleotide sequence ID" value="NZ_QPJC01000014.1"/>
</dbReference>
<dbReference type="GO" id="GO:0015099">
    <property type="term" value="F:nickel cation transmembrane transporter activity"/>
    <property type="evidence" value="ECO:0007669"/>
    <property type="project" value="UniProtKB-UniRule"/>
</dbReference>
<gene>
    <name evidence="10" type="ORF">DFQ14_11444</name>
</gene>
<name>A0A368VGK9_9ACTN</name>
<feature type="transmembrane region" description="Helical" evidence="8">
    <location>
        <begin position="336"/>
        <end position="354"/>
    </location>
</feature>
<accession>A0A368VGK9</accession>
<keyword evidence="7 8" id="KW-0472">Membrane</keyword>
<dbReference type="GO" id="GO:0005886">
    <property type="term" value="C:plasma membrane"/>
    <property type="evidence" value="ECO:0007669"/>
    <property type="project" value="UniProtKB-SubCell"/>
</dbReference>
<comment type="caution">
    <text evidence="10">The sequence shown here is derived from an EMBL/GenBank/DDBJ whole genome shotgun (WGS) entry which is preliminary data.</text>
</comment>
<feature type="transmembrane region" description="Helical" evidence="8">
    <location>
        <begin position="290"/>
        <end position="316"/>
    </location>
</feature>
<dbReference type="EMBL" id="QPJC01000014">
    <property type="protein sequence ID" value="RCW39783.1"/>
    <property type="molecule type" value="Genomic_DNA"/>
</dbReference>
<keyword evidence="4" id="KW-0533">Nickel</keyword>
<dbReference type="AlphaFoldDB" id="A0A368VGK9"/>
<comment type="subcellular location">
    <subcellularLocation>
        <location evidence="8">Cell membrane</location>
        <topology evidence="8">Multi-pass membrane protein</topology>
    </subcellularLocation>
    <subcellularLocation>
        <location evidence="1">Endomembrane system</location>
        <topology evidence="1">Multi-pass membrane protein</topology>
    </subcellularLocation>
</comment>
<reference evidence="10 11" key="1">
    <citation type="submission" date="2018-07" db="EMBL/GenBank/DDBJ databases">
        <title>Genomic Encyclopedia of Type Strains, Phase III (KMG-III): the genomes of soil and plant-associated and newly described type strains.</title>
        <authorList>
            <person name="Whitman W."/>
        </authorList>
    </citation>
    <scope>NUCLEOTIDE SEQUENCE [LARGE SCALE GENOMIC DNA]</scope>
    <source>
        <strain evidence="10 11">CECT 8575</strain>
    </source>
</reference>
<dbReference type="Proteomes" id="UP000253495">
    <property type="component" value="Unassembled WGS sequence"/>
</dbReference>
<feature type="transmembrane region" description="Helical" evidence="8">
    <location>
        <begin position="248"/>
        <end position="270"/>
    </location>
</feature>
<comment type="similarity">
    <text evidence="2 8">Belongs to the NiCoT transporter (TC 2.A.52) family.</text>
</comment>
<dbReference type="PANTHER" id="PTHR31611">
    <property type="entry name" value="HIGH-AFFINITY NICKEL TRANSPORT PROTEIN NIC1"/>
    <property type="match status" value="1"/>
</dbReference>
<feature type="transmembrane region" description="Helical" evidence="8">
    <location>
        <begin position="149"/>
        <end position="171"/>
    </location>
</feature>
<evidence type="ECO:0000256" key="3">
    <source>
        <dbReference type="ARBA" id="ARBA00022448"/>
    </source>
</evidence>
<evidence type="ECO:0000256" key="1">
    <source>
        <dbReference type="ARBA" id="ARBA00004127"/>
    </source>
</evidence>
<dbReference type="InterPro" id="IPR004688">
    <property type="entry name" value="Ni/Co_transpt"/>
</dbReference>
<evidence type="ECO:0000256" key="7">
    <source>
        <dbReference type="ARBA" id="ARBA00023136"/>
    </source>
</evidence>
<feature type="transmembrane region" description="Helical" evidence="8">
    <location>
        <begin position="62"/>
        <end position="80"/>
    </location>
</feature>
<feature type="transmembrane region" description="Helical" evidence="8">
    <location>
        <begin position="217"/>
        <end position="242"/>
    </location>
</feature>
<keyword evidence="5 8" id="KW-0812">Transmembrane</keyword>
<dbReference type="PANTHER" id="PTHR31611:SF0">
    <property type="entry name" value="HIGH-AFFINITY NICKEL TRANSPORT PROTEIN NIC1"/>
    <property type="match status" value="1"/>
</dbReference>
<sequence length="370" mass="39385">MTSLDDQPEQPPAPQRTTQQQLTERPASGWGQPERRKVTIVVAAVGLLHLFGWGAYLLSQDSFTAAGGLAGVGTAAYLLGLRHGFDADHVAVIDDATRLLMQRGRRPVSTGMWFALGHAGVVMALAVAVAFVAGSAAQDWAERTGMHTAPIVDVAVVLVVGTLAVLNGLVLRDTVRLQRRARRGEVDHTEIEQVLGRRGLLARVLRGRMRRFVSRSWHLFGIGLLFGLGMQTATEITVLALVAPKGGLPVVTVLSLPLLFAAGMCTVDSADGMLMSRAYTWSLAEPLRRVRVNIVTTALTVALAGVIAVVVLSGLLSELGISVVDGVAALGDHFELLGYLTLAAFLTVWGVAALRGKLSAKKYQYGPETT</sequence>
<feature type="transmembrane region" description="Helical" evidence="8">
    <location>
        <begin position="38"/>
        <end position="56"/>
    </location>
</feature>
<dbReference type="InterPro" id="IPR011541">
    <property type="entry name" value="Ni/Co_transpt_high_affinity"/>
</dbReference>
<evidence type="ECO:0000256" key="8">
    <source>
        <dbReference type="RuleBase" id="RU362101"/>
    </source>
</evidence>
<keyword evidence="6 8" id="KW-1133">Transmembrane helix</keyword>
<keyword evidence="11" id="KW-1185">Reference proteome</keyword>
<evidence type="ECO:0000313" key="10">
    <source>
        <dbReference type="EMBL" id="RCW39783.1"/>
    </source>
</evidence>
<protein>
    <recommendedName>
        <fullName evidence="8">Nickel/cobalt efflux system</fullName>
    </recommendedName>
</protein>
<dbReference type="Pfam" id="PF03824">
    <property type="entry name" value="NicO"/>
    <property type="match status" value="1"/>
</dbReference>
<feature type="region of interest" description="Disordered" evidence="9">
    <location>
        <begin position="1"/>
        <end position="31"/>
    </location>
</feature>
<proteinExistence type="inferred from homology"/>
<dbReference type="GO" id="GO:0012505">
    <property type="term" value="C:endomembrane system"/>
    <property type="evidence" value="ECO:0007669"/>
    <property type="project" value="UniProtKB-SubCell"/>
</dbReference>
<keyword evidence="3 8" id="KW-0813">Transport</keyword>
<evidence type="ECO:0000256" key="6">
    <source>
        <dbReference type="ARBA" id="ARBA00022989"/>
    </source>
</evidence>
<feature type="transmembrane region" description="Helical" evidence="8">
    <location>
        <begin position="111"/>
        <end position="137"/>
    </location>
</feature>